<comment type="caution">
    <text evidence="5">The sequence shown here is derived from an EMBL/GenBank/DDBJ whole genome shotgun (WGS) entry which is preliminary data.</text>
</comment>
<proteinExistence type="inferred from homology"/>
<reference evidence="5 6" key="1">
    <citation type="journal article" date="2016" name="Nat. Commun.">
        <title>Thousands of microbial genomes shed light on interconnected biogeochemical processes in an aquifer system.</title>
        <authorList>
            <person name="Anantharaman K."/>
            <person name="Brown C.T."/>
            <person name="Hug L.A."/>
            <person name="Sharon I."/>
            <person name="Castelle C.J."/>
            <person name="Probst A.J."/>
            <person name="Thomas B.C."/>
            <person name="Singh A."/>
            <person name="Wilkins M.J."/>
            <person name="Karaoz U."/>
            <person name="Brodie E.L."/>
            <person name="Williams K.H."/>
            <person name="Hubbard S.S."/>
            <person name="Banfield J.F."/>
        </authorList>
    </citation>
    <scope>NUCLEOTIDE SEQUENCE [LARGE SCALE GENOMIC DNA]</scope>
</reference>
<feature type="domain" description="Carbohydrate kinase PfkB" evidence="4">
    <location>
        <begin position="41"/>
        <end position="308"/>
    </location>
</feature>
<comment type="similarity">
    <text evidence="1">Belongs to the carbohydrate kinase PfkB family.</text>
</comment>
<dbReference type="InterPro" id="IPR002173">
    <property type="entry name" value="Carboh/pur_kinase_PfkB_CS"/>
</dbReference>
<dbReference type="PANTHER" id="PTHR10584">
    <property type="entry name" value="SUGAR KINASE"/>
    <property type="match status" value="1"/>
</dbReference>
<evidence type="ECO:0000256" key="3">
    <source>
        <dbReference type="ARBA" id="ARBA00022777"/>
    </source>
</evidence>
<keyword evidence="3" id="KW-0418">Kinase</keyword>
<dbReference type="PRINTS" id="PR00990">
    <property type="entry name" value="RIBOKINASE"/>
</dbReference>
<organism evidence="5 6">
    <name type="scientific">Candidatus Terrybacteria bacterium RIFCSPHIGHO2_01_FULL_48_17</name>
    <dbReference type="NCBI Taxonomy" id="1802362"/>
    <lineage>
        <taxon>Bacteria</taxon>
        <taxon>Candidatus Terryibacteriota</taxon>
    </lineage>
</organism>
<dbReference type="GO" id="GO:0006796">
    <property type="term" value="P:phosphate-containing compound metabolic process"/>
    <property type="evidence" value="ECO:0007669"/>
    <property type="project" value="UniProtKB-ARBA"/>
</dbReference>
<dbReference type="Proteomes" id="UP000177629">
    <property type="component" value="Unassembled WGS sequence"/>
</dbReference>
<evidence type="ECO:0000259" key="4">
    <source>
        <dbReference type="Pfam" id="PF00294"/>
    </source>
</evidence>
<dbReference type="Pfam" id="PF00294">
    <property type="entry name" value="PfkB"/>
    <property type="match status" value="1"/>
</dbReference>
<name>A0A1G2PIM4_9BACT</name>
<sequence length="334" mass="37056">MAYDIVTIGSATRDVFMRAKDLMVIKDARFKTGAAECMTLGSKVEISEIFYTIGGSAANTAMTFVRQGLKTACITKVGKDIRGDEITRVLLRARIDTRFIKKDSRHMSPYSVVLLTSTGERSILVYRGAGEYLQGKDIPQSAFQAKWLYITHLGGKSAEAFPWLIHKAKKHNVKIAINPGATQLRMPPNKLRPLLSLIDALILNREEASYLTKIPFQKPHLIFEKLNRWVGGLIVMTDGPNGLVVSNGKYRWHAGILHEQKRIDRTGAGDAFGSGFIAGLSQGKDIPHAIQLGSANATSVLEYMGAQPGILYKHDSIYKWGRLKIQKETIKNEN</sequence>
<dbReference type="InterPro" id="IPR002139">
    <property type="entry name" value="Ribo/fructo_kinase"/>
</dbReference>
<evidence type="ECO:0000313" key="6">
    <source>
        <dbReference type="Proteomes" id="UP000177629"/>
    </source>
</evidence>
<dbReference type="GO" id="GO:0016301">
    <property type="term" value="F:kinase activity"/>
    <property type="evidence" value="ECO:0007669"/>
    <property type="project" value="UniProtKB-KW"/>
</dbReference>
<dbReference type="SUPFAM" id="SSF53613">
    <property type="entry name" value="Ribokinase-like"/>
    <property type="match status" value="1"/>
</dbReference>
<dbReference type="STRING" id="1802362.A2806_00670"/>
<dbReference type="InterPro" id="IPR029056">
    <property type="entry name" value="Ribokinase-like"/>
</dbReference>
<protein>
    <recommendedName>
        <fullName evidence="4">Carbohydrate kinase PfkB domain-containing protein</fullName>
    </recommendedName>
</protein>
<evidence type="ECO:0000256" key="1">
    <source>
        <dbReference type="ARBA" id="ARBA00010688"/>
    </source>
</evidence>
<dbReference type="InterPro" id="IPR011611">
    <property type="entry name" value="PfkB_dom"/>
</dbReference>
<dbReference type="Gene3D" id="3.40.1190.20">
    <property type="match status" value="1"/>
</dbReference>
<dbReference type="AlphaFoldDB" id="A0A1G2PIM4"/>
<evidence type="ECO:0000256" key="2">
    <source>
        <dbReference type="ARBA" id="ARBA00022679"/>
    </source>
</evidence>
<dbReference type="EMBL" id="MHSS01000008">
    <property type="protein sequence ID" value="OHA48137.1"/>
    <property type="molecule type" value="Genomic_DNA"/>
</dbReference>
<evidence type="ECO:0000313" key="5">
    <source>
        <dbReference type="EMBL" id="OHA48137.1"/>
    </source>
</evidence>
<keyword evidence="2" id="KW-0808">Transferase</keyword>
<gene>
    <name evidence="5" type="ORF">A2806_00670</name>
</gene>
<dbReference type="PANTHER" id="PTHR10584:SF166">
    <property type="entry name" value="RIBOKINASE"/>
    <property type="match status" value="1"/>
</dbReference>
<accession>A0A1G2PIM4</accession>
<dbReference type="PROSITE" id="PS00583">
    <property type="entry name" value="PFKB_KINASES_1"/>
    <property type="match status" value="1"/>
</dbReference>